<feature type="region of interest" description="Disordered" evidence="4">
    <location>
        <begin position="492"/>
        <end position="519"/>
    </location>
</feature>
<dbReference type="PANTHER" id="PTHR43630:SF1">
    <property type="entry name" value="POLY-BETA-1,6-N-ACETYL-D-GLUCOSAMINE SYNTHASE"/>
    <property type="match status" value="1"/>
</dbReference>
<name>A0A7W3P438_9ACTN</name>
<keyword evidence="6" id="KW-0732">Signal</keyword>
<feature type="chain" id="PRO_5038765910" evidence="6">
    <location>
        <begin position="22"/>
        <end position="519"/>
    </location>
</feature>
<sequence>MLRRMPALALLLVLSSFGLGAALSAAGDLVAAPSAVAAPGEPSGGQSQLLPPAGQPTTTTDAPNRGNAPAPTVAPVGTGDPTHLGGQIGLIALGVVSLALTGVALTTLAWMLHAWRTPQHLEATGFVRSKRPPTLSFSLLVPARHEEEVLGDTLDKLAELDHPDYEVLAIIGHDDPGTEAVARAAADRHPDIVRVVMDYSVPKNKPKGMNTALPHCRGDIIGVFDAEDEVHPELLRLVDGRFADTGADVVQGGVQLMNIESSWWSLRNCMEYYFWFRSRLHFHAGARFIPLGGNTVFARADVLREVDGWDSECLAEDCELGVRLSTRGKKVVVAYDPDVVTREETPPTLKSLYKQRTRWNQGFLQVLRKGEWKHLPTWRQRMMARYLLSMPFLQAFTGVMIPVSVALMLFAKVPTTVALLTFLPIVPTLLTIVMETAGLGDFRRVYGVRVRPRDYLRLLLGTFPYQVFLAAAAVRSVIRELRGINAWEKTEHTGAHRPSAQRRPEPALAGTASRSEAAR</sequence>
<keyword evidence="5" id="KW-0472">Membrane</keyword>
<dbReference type="RefSeq" id="WP_220483355.1">
    <property type="nucleotide sequence ID" value="NZ_JACGWT010000001.1"/>
</dbReference>
<evidence type="ECO:0000256" key="2">
    <source>
        <dbReference type="ARBA" id="ARBA00022676"/>
    </source>
</evidence>
<feature type="compositionally biased region" description="Polar residues" evidence="4">
    <location>
        <begin position="44"/>
        <end position="62"/>
    </location>
</feature>
<proteinExistence type="inferred from homology"/>
<organism evidence="7 8">
    <name type="scientific">Microlunatus kandeliicorticis</name>
    <dbReference type="NCBI Taxonomy" id="1759536"/>
    <lineage>
        <taxon>Bacteria</taxon>
        <taxon>Bacillati</taxon>
        <taxon>Actinomycetota</taxon>
        <taxon>Actinomycetes</taxon>
        <taxon>Propionibacteriales</taxon>
        <taxon>Propionibacteriaceae</taxon>
        <taxon>Microlunatus</taxon>
    </lineage>
</organism>
<feature type="transmembrane region" description="Helical" evidence="5">
    <location>
        <begin position="88"/>
        <end position="112"/>
    </location>
</feature>
<feature type="signal peptide" evidence="6">
    <location>
        <begin position="1"/>
        <end position="21"/>
    </location>
</feature>
<dbReference type="Gene3D" id="3.90.550.10">
    <property type="entry name" value="Spore Coat Polysaccharide Biosynthesis Protein SpsA, Chain A"/>
    <property type="match status" value="1"/>
</dbReference>
<keyword evidence="2" id="KW-0328">Glycosyltransferase</keyword>
<dbReference type="AlphaFoldDB" id="A0A7W3P438"/>
<evidence type="ECO:0000256" key="4">
    <source>
        <dbReference type="SAM" id="MobiDB-lite"/>
    </source>
</evidence>
<dbReference type="Proteomes" id="UP000523079">
    <property type="component" value="Unassembled WGS sequence"/>
</dbReference>
<evidence type="ECO:0000256" key="5">
    <source>
        <dbReference type="SAM" id="Phobius"/>
    </source>
</evidence>
<feature type="transmembrane region" description="Helical" evidence="5">
    <location>
        <begin position="417"/>
        <end position="434"/>
    </location>
</feature>
<dbReference type="SUPFAM" id="SSF53448">
    <property type="entry name" value="Nucleotide-diphospho-sugar transferases"/>
    <property type="match status" value="1"/>
</dbReference>
<keyword evidence="8" id="KW-1185">Reference proteome</keyword>
<evidence type="ECO:0000256" key="3">
    <source>
        <dbReference type="ARBA" id="ARBA00022679"/>
    </source>
</evidence>
<dbReference type="EMBL" id="JACGWT010000001">
    <property type="protein sequence ID" value="MBA8792492.1"/>
    <property type="molecule type" value="Genomic_DNA"/>
</dbReference>
<protein>
    <submittedName>
        <fullName evidence="7">Cellulose synthase/poly-beta-1,6-N-acetylglucosamine synthase-like glycosyltransferase</fullName>
    </submittedName>
</protein>
<feature type="region of interest" description="Disordered" evidence="4">
    <location>
        <begin position="35"/>
        <end position="79"/>
    </location>
</feature>
<dbReference type="GO" id="GO:0016757">
    <property type="term" value="F:glycosyltransferase activity"/>
    <property type="evidence" value="ECO:0007669"/>
    <property type="project" value="UniProtKB-KW"/>
</dbReference>
<reference evidence="7 8" key="1">
    <citation type="submission" date="2020-07" db="EMBL/GenBank/DDBJ databases">
        <title>Sequencing the genomes of 1000 actinobacteria strains.</title>
        <authorList>
            <person name="Klenk H.-P."/>
        </authorList>
    </citation>
    <scope>NUCLEOTIDE SEQUENCE [LARGE SCALE GENOMIC DNA]</scope>
    <source>
        <strain evidence="7 8">DSM 100723</strain>
    </source>
</reference>
<dbReference type="Pfam" id="PF13641">
    <property type="entry name" value="Glyco_tranf_2_3"/>
    <property type="match status" value="1"/>
</dbReference>
<feature type="transmembrane region" description="Helical" evidence="5">
    <location>
        <begin position="386"/>
        <end position="411"/>
    </location>
</feature>
<keyword evidence="3 7" id="KW-0808">Transferase</keyword>
<keyword evidence="5" id="KW-0812">Transmembrane</keyword>
<dbReference type="PANTHER" id="PTHR43630">
    <property type="entry name" value="POLY-BETA-1,6-N-ACETYL-D-GLUCOSAMINE SYNTHASE"/>
    <property type="match status" value="1"/>
</dbReference>
<comment type="caution">
    <text evidence="7">The sequence shown here is derived from an EMBL/GenBank/DDBJ whole genome shotgun (WGS) entry which is preliminary data.</text>
</comment>
<gene>
    <name evidence="7" type="ORF">FHX74_000086</name>
</gene>
<evidence type="ECO:0000313" key="7">
    <source>
        <dbReference type="EMBL" id="MBA8792492.1"/>
    </source>
</evidence>
<keyword evidence="5" id="KW-1133">Transmembrane helix</keyword>
<accession>A0A7W3P438</accession>
<evidence type="ECO:0000256" key="6">
    <source>
        <dbReference type="SAM" id="SignalP"/>
    </source>
</evidence>
<dbReference type="InterPro" id="IPR029044">
    <property type="entry name" value="Nucleotide-diphossugar_trans"/>
</dbReference>
<feature type="transmembrane region" description="Helical" evidence="5">
    <location>
        <begin position="455"/>
        <end position="474"/>
    </location>
</feature>
<evidence type="ECO:0000313" key="8">
    <source>
        <dbReference type="Proteomes" id="UP000523079"/>
    </source>
</evidence>
<comment type="similarity">
    <text evidence="1">Belongs to the glycosyltransferase 2 family.</text>
</comment>
<evidence type="ECO:0000256" key="1">
    <source>
        <dbReference type="ARBA" id="ARBA00006739"/>
    </source>
</evidence>